<keyword evidence="1 4" id="KW-0378">Hydrolase</keyword>
<dbReference type="Gene3D" id="3.40.630.10">
    <property type="entry name" value="Zn peptidases"/>
    <property type="match status" value="1"/>
</dbReference>
<sequence length="399" mass="43850">MDLKQSIKQLTKKYYPEIIEVRRHIHENPELSFQEFNTSKYICAKLDEYGIPYKGGYVKTGIVGVIKGKNPDKKVIALRADMDALPINESEDNQVRSRNKGVMHACGHDAHSASLLGTARILNELKEQWEGTVLLIFQPGEESFPGGAKLMMEEGALDNPKPDIIIGQHVLPDMATGHVGFKEGMYMASGDEVYLTVSGKGGHAAMPHTLTDTVLIASHIIVALQQVVSRIVPANIPTVLSFGKVIANGATNIIPEKVEIAGTLRTMNEEWRGKLKVQIQKIAAEVAASMGATCKVMINDGYPVVTNEAKVTARAFEAAQKYLGQERVHKMDIRMTAEDFGYYTQTYPCTFYRFGVKQPEDVHTGGLHTPGFNLNESSLETSVGLMAYIALILLEGSNE</sequence>
<dbReference type="Pfam" id="PF07687">
    <property type="entry name" value="M20_dimer"/>
    <property type="match status" value="1"/>
</dbReference>
<dbReference type="AlphaFoldDB" id="A0A521DAU7"/>
<comment type="cofactor">
    <cofactor evidence="2">
        <name>Mn(2+)</name>
        <dbReference type="ChEBI" id="CHEBI:29035"/>
    </cofactor>
    <text evidence="2">The Mn(2+) ion enhances activity.</text>
</comment>
<feature type="binding site" evidence="2">
    <location>
        <position position="368"/>
    </location>
    <ligand>
        <name>Mn(2+)</name>
        <dbReference type="ChEBI" id="CHEBI:29035"/>
        <label>2</label>
    </ligand>
</feature>
<evidence type="ECO:0000259" key="3">
    <source>
        <dbReference type="Pfam" id="PF07687"/>
    </source>
</evidence>
<dbReference type="InterPro" id="IPR011650">
    <property type="entry name" value="Peptidase_M20_dimer"/>
</dbReference>
<keyword evidence="2" id="KW-0479">Metal-binding</keyword>
<reference evidence="4 5" key="1">
    <citation type="submission" date="2017-05" db="EMBL/GenBank/DDBJ databases">
        <authorList>
            <person name="Varghese N."/>
            <person name="Submissions S."/>
        </authorList>
    </citation>
    <scope>NUCLEOTIDE SEQUENCE [LARGE SCALE GENOMIC DNA]</scope>
    <source>
        <strain evidence="4 5">DSM 27040</strain>
    </source>
</reference>
<feature type="binding site" evidence="2">
    <location>
        <position position="169"/>
    </location>
    <ligand>
        <name>Mn(2+)</name>
        <dbReference type="ChEBI" id="CHEBI:29035"/>
        <label>2</label>
    </ligand>
</feature>
<dbReference type="Gene3D" id="3.30.70.360">
    <property type="match status" value="1"/>
</dbReference>
<dbReference type="NCBIfam" id="TIGR01891">
    <property type="entry name" value="amidohydrolases"/>
    <property type="match status" value="1"/>
</dbReference>
<dbReference type="Proteomes" id="UP000319040">
    <property type="component" value="Unassembled WGS sequence"/>
</dbReference>
<dbReference type="FunFam" id="3.30.70.360:FF:000001">
    <property type="entry name" value="N-acetyldiaminopimelate deacetylase"/>
    <property type="match status" value="1"/>
</dbReference>
<dbReference type="RefSeq" id="WP_142533468.1">
    <property type="nucleotide sequence ID" value="NZ_FXTB01000005.1"/>
</dbReference>
<dbReference type="SUPFAM" id="SSF53187">
    <property type="entry name" value="Zn-dependent exopeptidases"/>
    <property type="match status" value="1"/>
</dbReference>
<keyword evidence="2" id="KW-0464">Manganese</keyword>
<proteinExistence type="predicted"/>
<dbReference type="CDD" id="cd03886">
    <property type="entry name" value="M20_Acy1"/>
    <property type="match status" value="1"/>
</dbReference>
<dbReference type="InterPro" id="IPR036264">
    <property type="entry name" value="Bact_exopeptidase_dim_dom"/>
</dbReference>
<dbReference type="EMBL" id="FXTB01000005">
    <property type="protein sequence ID" value="SMO68722.1"/>
    <property type="molecule type" value="Genomic_DNA"/>
</dbReference>
<dbReference type="GO" id="GO:0050118">
    <property type="term" value="F:N-acetyldiaminopimelate deacetylase activity"/>
    <property type="evidence" value="ECO:0007669"/>
    <property type="project" value="UniProtKB-ARBA"/>
</dbReference>
<gene>
    <name evidence="4" type="ORF">SAMN06265379_1053</name>
</gene>
<keyword evidence="5" id="KW-1185">Reference proteome</keyword>
<evidence type="ECO:0000313" key="4">
    <source>
        <dbReference type="EMBL" id="SMO68722.1"/>
    </source>
</evidence>
<evidence type="ECO:0000313" key="5">
    <source>
        <dbReference type="Proteomes" id="UP000319040"/>
    </source>
</evidence>
<accession>A0A521DAU7</accession>
<name>A0A521DAU7_SACCC</name>
<dbReference type="GO" id="GO:0046872">
    <property type="term" value="F:metal ion binding"/>
    <property type="evidence" value="ECO:0007669"/>
    <property type="project" value="UniProtKB-KW"/>
</dbReference>
<feature type="domain" description="Peptidase M20 dimerisation" evidence="3">
    <location>
        <begin position="194"/>
        <end position="287"/>
    </location>
</feature>
<feature type="binding site" evidence="2">
    <location>
        <position position="106"/>
    </location>
    <ligand>
        <name>Mn(2+)</name>
        <dbReference type="ChEBI" id="CHEBI:29035"/>
        <label>2</label>
    </ligand>
</feature>
<feature type="binding site" evidence="2">
    <location>
        <position position="142"/>
    </location>
    <ligand>
        <name>Mn(2+)</name>
        <dbReference type="ChEBI" id="CHEBI:29035"/>
        <label>2</label>
    </ligand>
</feature>
<dbReference type="PANTHER" id="PTHR11014:SF63">
    <property type="entry name" value="METALLOPEPTIDASE, PUTATIVE (AFU_ORTHOLOGUE AFUA_6G09600)-RELATED"/>
    <property type="match status" value="1"/>
</dbReference>
<protein>
    <submittedName>
        <fullName evidence="4">Amidohydrolase</fullName>
    </submittedName>
</protein>
<dbReference type="PANTHER" id="PTHR11014">
    <property type="entry name" value="PEPTIDASE M20 FAMILY MEMBER"/>
    <property type="match status" value="1"/>
</dbReference>
<dbReference type="SUPFAM" id="SSF55031">
    <property type="entry name" value="Bacterial exopeptidase dimerisation domain"/>
    <property type="match status" value="1"/>
</dbReference>
<dbReference type="PIRSF" id="PIRSF005962">
    <property type="entry name" value="Pept_M20D_amidohydro"/>
    <property type="match status" value="1"/>
</dbReference>
<organism evidence="4 5">
    <name type="scientific">Saccharicrinis carchari</name>
    <dbReference type="NCBI Taxonomy" id="1168039"/>
    <lineage>
        <taxon>Bacteria</taxon>
        <taxon>Pseudomonadati</taxon>
        <taxon>Bacteroidota</taxon>
        <taxon>Bacteroidia</taxon>
        <taxon>Marinilabiliales</taxon>
        <taxon>Marinilabiliaceae</taxon>
        <taxon>Saccharicrinis</taxon>
    </lineage>
</organism>
<dbReference type="OrthoDB" id="9776731at2"/>
<dbReference type="InterPro" id="IPR017439">
    <property type="entry name" value="Amidohydrolase"/>
</dbReference>
<evidence type="ECO:0000256" key="1">
    <source>
        <dbReference type="ARBA" id="ARBA00022801"/>
    </source>
</evidence>
<dbReference type="GO" id="GO:0019877">
    <property type="term" value="P:diaminopimelate biosynthetic process"/>
    <property type="evidence" value="ECO:0007669"/>
    <property type="project" value="UniProtKB-ARBA"/>
</dbReference>
<dbReference type="Pfam" id="PF01546">
    <property type="entry name" value="Peptidase_M20"/>
    <property type="match status" value="1"/>
</dbReference>
<dbReference type="InterPro" id="IPR002933">
    <property type="entry name" value="Peptidase_M20"/>
</dbReference>
<feature type="binding site" evidence="2">
    <location>
        <position position="108"/>
    </location>
    <ligand>
        <name>Mn(2+)</name>
        <dbReference type="ChEBI" id="CHEBI:29035"/>
        <label>2</label>
    </ligand>
</feature>
<evidence type="ECO:0000256" key="2">
    <source>
        <dbReference type="PIRSR" id="PIRSR005962-1"/>
    </source>
</evidence>